<sequence length="888" mass="97920">MAGSGGEDGVFIICLEASDLLLEPMCDTWELQQELVPYVQAVSLQHDHFLKLPKTERQAKVKILMQQILSGESGNPGEGEEEAESPGQIRMEEALSPHRFWAHLRAKYGTRLGLILEMLQLMEPMLRPRRVLVLRFEGEPTMPSASLIFRASQPLSSEGGAYSREFAPGGFSAAGLNNWLQEVPSARVPPLWSRLAAAKEAVEGSQNVSALILCAQSTSTETIPEALAVAGRSLCHGKQVPCLSAVAFGSDFTSERLAALEDLCAWSGGLSFNVDEPGMLRAAADGLAAHLFQADARFLERRRYYAQKQELGTCFMDLPRLVKDLEGDATPSRLTPLRRRNLTGLPALLVKASSLPIDYAVPSESMLTVLSDVTLVLAHRWSRSLRVWRIRRGMRDLVFGEPGSIGLDFEEPVKEASGAVSSTWRLRATHPPASALKMEEGSELVAINRVRVTPYTPRSEVARRISSRPVSLTFRLPKSGKEVAPSEIFPMVVAEIVVSELREGLTPLKTAQPPLSSAVQRVQAVKARKLPQHLHQANSILESLRGWGTMPGTTVPAWVEHLKADSPLGRRWTKVASMDLFAREPGLLYRVLLFCGEVVTLARASLSCCCWRGLLTATSKPQRRLWSWALRHGEGPSAKQRAGFWRWALRDEDAQRAAASLAAQVNPTSEEETLLDTVSRVDAASLSRLCSGLGGAVPGLEAAQSTADNIAAALGGTGRQRSSSGGDSDGSLTRLPASMLQRLLVEPWHCQRLWLLSDAALPWLVMQCRYFQVAIAAHVPNLFRHLIGEGLAPELFFCRWLQGLFQSCLTPELQLRIWDLFIFERSFKVFVKLAVAIFALLEKRLIGQDIEKMMDLLFDSSAWSIPQEEFWTAVLSVKVTRSMMLETA</sequence>
<dbReference type="InterPro" id="IPR000195">
    <property type="entry name" value="Rab-GAP-TBC_dom"/>
</dbReference>
<protein>
    <recommendedName>
        <fullName evidence="1">Rab-GAP TBC domain-containing protein</fullName>
    </recommendedName>
</protein>
<reference evidence="2" key="1">
    <citation type="submission" date="2023-08" db="EMBL/GenBank/DDBJ databases">
        <authorList>
            <person name="Chen Y."/>
            <person name="Shah S."/>
            <person name="Dougan E. K."/>
            <person name="Thang M."/>
            <person name="Chan C."/>
        </authorList>
    </citation>
    <scope>NUCLEOTIDE SEQUENCE</scope>
</reference>
<accession>A0AA36ID34</accession>
<evidence type="ECO:0000259" key="1">
    <source>
        <dbReference type="PROSITE" id="PS50086"/>
    </source>
</evidence>
<dbReference type="Gene3D" id="1.10.472.80">
    <property type="entry name" value="Ypt/Rab-GAP domain of gyp1p, domain 3"/>
    <property type="match status" value="1"/>
</dbReference>
<gene>
    <name evidence="2" type="ORF">EVOR1521_LOCUS11771</name>
</gene>
<dbReference type="EMBL" id="CAUJNA010001191">
    <property type="protein sequence ID" value="CAJ1385087.1"/>
    <property type="molecule type" value="Genomic_DNA"/>
</dbReference>
<dbReference type="SUPFAM" id="SSF47923">
    <property type="entry name" value="Ypt/Rab-GAP domain of gyp1p"/>
    <property type="match status" value="1"/>
</dbReference>
<feature type="domain" description="Rab-GAP TBC" evidence="1">
    <location>
        <begin position="635"/>
        <end position="825"/>
    </location>
</feature>
<organism evidence="2 3">
    <name type="scientific">Effrenium voratum</name>
    <dbReference type="NCBI Taxonomy" id="2562239"/>
    <lineage>
        <taxon>Eukaryota</taxon>
        <taxon>Sar</taxon>
        <taxon>Alveolata</taxon>
        <taxon>Dinophyceae</taxon>
        <taxon>Suessiales</taxon>
        <taxon>Symbiodiniaceae</taxon>
        <taxon>Effrenium</taxon>
    </lineage>
</organism>
<keyword evidence="3" id="KW-1185">Reference proteome</keyword>
<evidence type="ECO:0000313" key="2">
    <source>
        <dbReference type="EMBL" id="CAJ1385087.1"/>
    </source>
</evidence>
<dbReference type="AlphaFoldDB" id="A0AA36ID34"/>
<dbReference type="PROSITE" id="PS50086">
    <property type="entry name" value="TBC_RABGAP"/>
    <property type="match status" value="1"/>
</dbReference>
<name>A0AA36ID34_9DINO</name>
<proteinExistence type="predicted"/>
<dbReference type="InterPro" id="IPR035969">
    <property type="entry name" value="Rab-GAP_TBC_sf"/>
</dbReference>
<comment type="caution">
    <text evidence="2">The sequence shown here is derived from an EMBL/GenBank/DDBJ whole genome shotgun (WGS) entry which is preliminary data.</text>
</comment>
<evidence type="ECO:0000313" key="3">
    <source>
        <dbReference type="Proteomes" id="UP001178507"/>
    </source>
</evidence>
<dbReference type="Proteomes" id="UP001178507">
    <property type="component" value="Unassembled WGS sequence"/>
</dbReference>
<dbReference type="Pfam" id="PF00566">
    <property type="entry name" value="RabGAP-TBC"/>
    <property type="match status" value="1"/>
</dbReference>